<gene>
    <name evidence="1" type="ORF">EM308_05780</name>
</gene>
<evidence type="ECO:0000313" key="2">
    <source>
        <dbReference type="Proteomes" id="UP000175968"/>
    </source>
</evidence>
<organism evidence="1 2">
    <name type="scientific">Flavobacterium gilvum</name>
    <dbReference type="NCBI Taxonomy" id="1492737"/>
    <lineage>
        <taxon>Bacteria</taxon>
        <taxon>Pseudomonadati</taxon>
        <taxon>Bacteroidota</taxon>
        <taxon>Flavobacteriia</taxon>
        <taxon>Flavobacteriales</taxon>
        <taxon>Flavobacteriaceae</taxon>
        <taxon>Flavobacterium</taxon>
    </lineage>
</organism>
<dbReference type="EMBL" id="CP017479">
    <property type="protein sequence ID" value="AOW09054.1"/>
    <property type="molecule type" value="Genomic_DNA"/>
</dbReference>
<dbReference type="KEGG" id="fgl:EM308_05780"/>
<proteinExistence type="predicted"/>
<name>A0AAC9I1Z7_9FLAO</name>
<accession>A0AAC9I1Z7</accession>
<dbReference type="AlphaFoldDB" id="A0AAC9I1Z7"/>
<dbReference type="Proteomes" id="UP000175968">
    <property type="component" value="Chromosome"/>
</dbReference>
<evidence type="ECO:0000313" key="1">
    <source>
        <dbReference type="EMBL" id="AOW09054.1"/>
    </source>
</evidence>
<keyword evidence="2" id="KW-1185">Reference proteome</keyword>
<protein>
    <submittedName>
        <fullName evidence="1">Uncharacterized protein</fullName>
    </submittedName>
</protein>
<sequence>MAKIVIQFTNYELRITNYELWQTIDDIMNYKILMVNFNTKIKKRKNLVSQELRNFKQKNLET</sequence>
<reference evidence="1 2" key="1">
    <citation type="submission" date="2016-10" db="EMBL/GenBank/DDBJ databases">
        <title>Flavobacterium gilvum sp. nov., isolated from stream water.</title>
        <authorList>
            <person name="Shin S.-K."/>
            <person name="Cho Y.-J."/>
            <person name="Yi H."/>
        </authorList>
    </citation>
    <scope>NUCLEOTIDE SEQUENCE [LARGE SCALE GENOMIC DNA]</scope>
    <source>
        <strain evidence="1 2">EM1308</strain>
    </source>
</reference>